<proteinExistence type="predicted"/>
<evidence type="ECO:0000256" key="1">
    <source>
        <dbReference type="SAM" id="MobiDB-lite"/>
    </source>
</evidence>
<reference evidence="2 3" key="1">
    <citation type="journal article" date="2019" name="Sci. Rep.">
        <title>Orb-weaving spider Araneus ventricosus genome elucidates the spidroin gene catalogue.</title>
        <authorList>
            <person name="Kono N."/>
            <person name="Nakamura H."/>
            <person name="Ohtoshi R."/>
            <person name="Moran D.A.P."/>
            <person name="Shinohara A."/>
            <person name="Yoshida Y."/>
            <person name="Fujiwara M."/>
            <person name="Mori M."/>
            <person name="Tomita M."/>
            <person name="Arakawa K."/>
        </authorList>
    </citation>
    <scope>NUCLEOTIDE SEQUENCE [LARGE SCALE GENOMIC DNA]</scope>
</reference>
<dbReference type="EMBL" id="BGPR01000049">
    <property type="protein sequence ID" value="GBL86524.1"/>
    <property type="molecule type" value="Genomic_DNA"/>
</dbReference>
<keyword evidence="3" id="KW-1185">Reference proteome</keyword>
<feature type="region of interest" description="Disordered" evidence="1">
    <location>
        <begin position="27"/>
        <end position="46"/>
    </location>
</feature>
<gene>
    <name evidence="2" type="ORF">AVEN_194785_1</name>
</gene>
<organism evidence="2 3">
    <name type="scientific">Araneus ventricosus</name>
    <name type="common">Orbweaver spider</name>
    <name type="synonym">Epeira ventricosa</name>
    <dbReference type="NCBI Taxonomy" id="182803"/>
    <lineage>
        <taxon>Eukaryota</taxon>
        <taxon>Metazoa</taxon>
        <taxon>Ecdysozoa</taxon>
        <taxon>Arthropoda</taxon>
        <taxon>Chelicerata</taxon>
        <taxon>Arachnida</taxon>
        <taxon>Araneae</taxon>
        <taxon>Araneomorphae</taxon>
        <taxon>Entelegynae</taxon>
        <taxon>Araneoidea</taxon>
        <taxon>Araneidae</taxon>
        <taxon>Araneus</taxon>
    </lineage>
</organism>
<dbReference type="AlphaFoldDB" id="A0A4Y2B637"/>
<dbReference type="Proteomes" id="UP000499080">
    <property type="component" value="Unassembled WGS sequence"/>
</dbReference>
<accession>A0A4Y2B637</accession>
<evidence type="ECO:0000313" key="2">
    <source>
        <dbReference type="EMBL" id="GBL86524.1"/>
    </source>
</evidence>
<protein>
    <submittedName>
        <fullName evidence="2">Uncharacterized protein</fullName>
    </submittedName>
</protein>
<sequence>MFPTALCTYDGPKAEGVYSGTPVGFRKLTTEPNPTPNPTGDTRIYPESKGSILVPRLGWETSLFPLLTAEKSDRDQPNREYQNRPLKHLMFPTALCTYEDLEAESLRDLGVAGSRSVCTEDLTLPSGVTTWVHEGTDAMGATLKVRNKGQNIGSFMSLFKVKCYVG</sequence>
<name>A0A4Y2B637_ARAVE</name>
<evidence type="ECO:0000313" key="3">
    <source>
        <dbReference type="Proteomes" id="UP000499080"/>
    </source>
</evidence>
<comment type="caution">
    <text evidence="2">The sequence shown here is derived from an EMBL/GenBank/DDBJ whole genome shotgun (WGS) entry which is preliminary data.</text>
</comment>